<dbReference type="EMBL" id="MU007012">
    <property type="protein sequence ID" value="KAF2435704.1"/>
    <property type="molecule type" value="Genomic_DNA"/>
</dbReference>
<keyword evidence="3" id="KW-1185">Reference proteome</keyword>
<keyword evidence="1" id="KW-1133">Transmembrane helix</keyword>
<comment type="caution">
    <text evidence="2">The sequence shown here is derived from an EMBL/GenBank/DDBJ whole genome shotgun (WGS) entry which is preliminary data.</text>
</comment>
<gene>
    <name evidence="2" type="ORF">EJ08DRAFT_285842</name>
</gene>
<evidence type="ECO:0000313" key="2">
    <source>
        <dbReference type="EMBL" id="KAF2435704.1"/>
    </source>
</evidence>
<evidence type="ECO:0000256" key="1">
    <source>
        <dbReference type="SAM" id="Phobius"/>
    </source>
</evidence>
<reference evidence="2" key="1">
    <citation type="journal article" date="2020" name="Stud. Mycol.">
        <title>101 Dothideomycetes genomes: a test case for predicting lifestyles and emergence of pathogens.</title>
        <authorList>
            <person name="Haridas S."/>
            <person name="Albert R."/>
            <person name="Binder M."/>
            <person name="Bloem J."/>
            <person name="Labutti K."/>
            <person name="Salamov A."/>
            <person name="Andreopoulos B."/>
            <person name="Baker S."/>
            <person name="Barry K."/>
            <person name="Bills G."/>
            <person name="Bluhm B."/>
            <person name="Cannon C."/>
            <person name="Castanera R."/>
            <person name="Culley D."/>
            <person name="Daum C."/>
            <person name="Ezra D."/>
            <person name="Gonzalez J."/>
            <person name="Henrissat B."/>
            <person name="Kuo A."/>
            <person name="Liang C."/>
            <person name="Lipzen A."/>
            <person name="Lutzoni F."/>
            <person name="Magnuson J."/>
            <person name="Mondo S."/>
            <person name="Nolan M."/>
            <person name="Ohm R."/>
            <person name="Pangilinan J."/>
            <person name="Park H.-J."/>
            <person name="Ramirez L."/>
            <person name="Alfaro M."/>
            <person name="Sun H."/>
            <person name="Tritt A."/>
            <person name="Yoshinaga Y."/>
            <person name="Zwiers L.-H."/>
            <person name="Turgeon B."/>
            <person name="Goodwin S."/>
            <person name="Spatafora J."/>
            <person name="Crous P."/>
            <person name="Grigoriev I."/>
        </authorList>
    </citation>
    <scope>NUCLEOTIDE SEQUENCE</scope>
    <source>
        <strain evidence="2">CBS 130266</strain>
    </source>
</reference>
<evidence type="ECO:0000313" key="3">
    <source>
        <dbReference type="Proteomes" id="UP000800235"/>
    </source>
</evidence>
<keyword evidence="1" id="KW-0812">Transmembrane</keyword>
<accession>A0A9P4P2Z5</accession>
<feature type="transmembrane region" description="Helical" evidence="1">
    <location>
        <begin position="96"/>
        <end position="119"/>
    </location>
</feature>
<dbReference type="AlphaFoldDB" id="A0A9P4P2Z5"/>
<keyword evidence="1" id="KW-0472">Membrane</keyword>
<name>A0A9P4P2Z5_9PEZI</name>
<proteinExistence type="predicted"/>
<organism evidence="2 3">
    <name type="scientific">Tothia fuscella</name>
    <dbReference type="NCBI Taxonomy" id="1048955"/>
    <lineage>
        <taxon>Eukaryota</taxon>
        <taxon>Fungi</taxon>
        <taxon>Dikarya</taxon>
        <taxon>Ascomycota</taxon>
        <taxon>Pezizomycotina</taxon>
        <taxon>Dothideomycetes</taxon>
        <taxon>Pleosporomycetidae</taxon>
        <taxon>Venturiales</taxon>
        <taxon>Cylindrosympodiaceae</taxon>
        <taxon>Tothia</taxon>
    </lineage>
</organism>
<dbReference type="Proteomes" id="UP000800235">
    <property type="component" value="Unassembled WGS sequence"/>
</dbReference>
<protein>
    <submittedName>
        <fullName evidence="2">Uncharacterized protein</fullName>
    </submittedName>
</protein>
<sequence>MPNIHTIDELNVDWSPYPNKERRTLLRDIAVAQQDVLKQHHRAKIEAQARRLGASKIPHSPGNRQIRRRLARRWHIVRVGATDALKETYMAAEKNVFVIGWVAPILSLVAVGVNVTPIIKPIS</sequence>